<name>A0A834TMU9_9FABA</name>
<evidence type="ECO:0000313" key="2">
    <source>
        <dbReference type="EMBL" id="KAF7825218.1"/>
    </source>
</evidence>
<dbReference type="Proteomes" id="UP000634136">
    <property type="component" value="Unassembled WGS sequence"/>
</dbReference>
<reference evidence="2" key="1">
    <citation type="submission" date="2020-09" db="EMBL/GenBank/DDBJ databases">
        <title>Genome-Enabled Discovery of Anthraquinone Biosynthesis in Senna tora.</title>
        <authorList>
            <person name="Kang S.-H."/>
            <person name="Pandey R.P."/>
            <person name="Lee C.-M."/>
            <person name="Sim J.-S."/>
            <person name="Jeong J.-T."/>
            <person name="Choi B.-S."/>
            <person name="Jung M."/>
            <person name="Ginzburg D."/>
            <person name="Zhao K."/>
            <person name="Won S.Y."/>
            <person name="Oh T.-J."/>
            <person name="Yu Y."/>
            <person name="Kim N.-H."/>
            <person name="Lee O.R."/>
            <person name="Lee T.-H."/>
            <person name="Bashyal P."/>
            <person name="Kim T.-S."/>
            <person name="Lee W.-H."/>
            <person name="Kawkins C."/>
            <person name="Kim C.-K."/>
            <person name="Kim J.S."/>
            <person name="Ahn B.O."/>
            <person name="Rhee S.Y."/>
            <person name="Sohng J.K."/>
        </authorList>
    </citation>
    <scope>NUCLEOTIDE SEQUENCE</scope>
    <source>
        <tissue evidence="2">Leaf</tissue>
    </source>
</reference>
<dbReference type="EMBL" id="JAAIUW010000006">
    <property type="protein sequence ID" value="KAF7825218.1"/>
    <property type="molecule type" value="Genomic_DNA"/>
</dbReference>
<feature type="region of interest" description="Disordered" evidence="1">
    <location>
        <begin position="31"/>
        <end position="56"/>
    </location>
</feature>
<evidence type="ECO:0000313" key="3">
    <source>
        <dbReference type="Proteomes" id="UP000634136"/>
    </source>
</evidence>
<accession>A0A834TMU9</accession>
<evidence type="ECO:0000256" key="1">
    <source>
        <dbReference type="SAM" id="MobiDB-lite"/>
    </source>
</evidence>
<dbReference type="AlphaFoldDB" id="A0A834TMU9"/>
<protein>
    <submittedName>
        <fullName evidence="2">Uncharacterized protein</fullName>
    </submittedName>
</protein>
<keyword evidence="3" id="KW-1185">Reference proteome</keyword>
<proteinExistence type="predicted"/>
<comment type="caution">
    <text evidence="2">The sequence shown here is derived from an EMBL/GenBank/DDBJ whole genome shotgun (WGS) entry which is preliminary data.</text>
</comment>
<sequence>MGGKKMNQYLKSKEQAVRKKIGKIIKTNLKQLSAGEEEDEKRPPKLTPNLAPKATF</sequence>
<organism evidence="2 3">
    <name type="scientific">Senna tora</name>
    <dbReference type="NCBI Taxonomy" id="362788"/>
    <lineage>
        <taxon>Eukaryota</taxon>
        <taxon>Viridiplantae</taxon>
        <taxon>Streptophyta</taxon>
        <taxon>Embryophyta</taxon>
        <taxon>Tracheophyta</taxon>
        <taxon>Spermatophyta</taxon>
        <taxon>Magnoliopsida</taxon>
        <taxon>eudicotyledons</taxon>
        <taxon>Gunneridae</taxon>
        <taxon>Pentapetalae</taxon>
        <taxon>rosids</taxon>
        <taxon>fabids</taxon>
        <taxon>Fabales</taxon>
        <taxon>Fabaceae</taxon>
        <taxon>Caesalpinioideae</taxon>
        <taxon>Cassia clade</taxon>
        <taxon>Senna</taxon>
    </lineage>
</organism>
<gene>
    <name evidence="2" type="ORF">G2W53_016382</name>
</gene>